<evidence type="ECO:0000256" key="5">
    <source>
        <dbReference type="ARBA" id="ARBA00022741"/>
    </source>
</evidence>
<comment type="function">
    <text evidence="9">Catalyzes the attachment of glycine to tRNA(Gly).</text>
</comment>
<dbReference type="InterPro" id="IPR045864">
    <property type="entry name" value="aa-tRNA-synth_II/BPL/LPL"/>
</dbReference>
<dbReference type="GO" id="GO:0044281">
    <property type="term" value="P:small molecule metabolic process"/>
    <property type="evidence" value="ECO:0007669"/>
    <property type="project" value="UniProtKB-ARBA"/>
</dbReference>
<dbReference type="PRINTS" id="PR01043">
    <property type="entry name" value="TRNASYNTHGLY"/>
</dbReference>
<sequence>MHMSEIMEMLIRRGYLWQAFEIYGGMAGFIDYAPLGNNLRRKIENIWRKYFVINERAAEIDTPTIGIEEVFIASGHATSFTDVAIECESCGRVYRADHYVKEKLGIEVDETVEAVREVMDVYDLKCECGGRFKDPAPMNLMFSTTIGPGRGKKGYLRPETAQGMFVDFKRLANFFRDKLPFGVAQIGRAYRNEISPRQGVIRLREFNQAELEFFVHPGDKKHPNFGLYANDVVKLVDKFDNEHEVSLQEAVEKGIIANQILAYFIGKTRRFLLEIGIRDEKLRFRQHKDDERAHYATDCWDAEVLTSYGWIEVVGIADRTDYDLKRHSKFSGEDLSVFIPFEEPVKVRRRKIVPVLSKLGPVFRQKARKVAEALESLNVESNPEEVEIEVDGEKIKVTNDFFEVHDVEEEVVGEKVIPHVIEPSFGLDRITYSVLEHAFDKDVVDGEERRVLRLKRWVSPIEVAVLPLLSREPFESKAMEIVQILRENGIFTDYDDSGSIGRRYRRYDEIGTPFCITVDHQTFEDDTVTIRDRDTTAQVRVEVSRLPEIMRELLRSERDIMEFGEVFRQV</sequence>
<dbReference type="Gene3D" id="3.30.40.230">
    <property type="match status" value="1"/>
</dbReference>
<feature type="domain" description="Aminoacyl-transfer RNA synthetases class-II family profile" evidence="10">
    <location>
        <begin position="5"/>
        <end position="460"/>
    </location>
</feature>
<dbReference type="PANTHER" id="PTHR10745:SF0">
    <property type="entry name" value="GLYCINE--TRNA LIGASE"/>
    <property type="match status" value="1"/>
</dbReference>
<name>A0A7C3RCG1_ARCFL</name>
<protein>
    <recommendedName>
        <fullName evidence="9">Glycine--tRNA ligase</fullName>
        <ecNumber evidence="9">6.1.1.14</ecNumber>
    </recommendedName>
    <alternativeName>
        <fullName evidence="9">Glycyl-tRNA synthetase</fullName>
        <shortName evidence="9">GlyRS</shortName>
    </alternativeName>
</protein>
<evidence type="ECO:0000256" key="8">
    <source>
        <dbReference type="ARBA" id="ARBA00023146"/>
    </source>
</evidence>
<dbReference type="Gene3D" id="3.30.930.10">
    <property type="entry name" value="Bira Bifunctional Protein, Domain 2"/>
    <property type="match status" value="1"/>
</dbReference>
<dbReference type="Pfam" id="PF00587">
    <property type="entry name" value="tRNA-synt_2b"/>
    <property type="match status" value="1"/>
</dbReference>
<keyword evidence="3 9" id="KW-0963">Cytoplasm</keyword>
<keyword evidence="4 9" id="KW-0436">Ligase</keyword>
<evidence type="ECO:0000256" key="2">
    <source>
        <dbReference type="ARBA" id="ARBA00008226"/>
    </source>
</evidence>
<dbReference type="InterPro" id="IPR002315">
    <property type="entry name" value="tRNA-synt_gly"/>
</dbReference>
<organism evidence="11">
    <name type="scientific">Archaeoglobus fulgidus</name>
    <dbReference type="NCBI Taxonomy" id="2234"/>
    <lineage>
        <taxon>Archaea</taxon>
        <taxon>Methanobacteriati</taxon>
        <taxon>Methanobacteriota</taxon>
        <taxon>Archaeoglobi</taxon>
        <taxon>Archaeoglobales</taxon>
        <taxon>Archaeoglobaceae</taxon>
        <taxon>Archaeoglobus</taxon>
    </lineage>
</organism>
<dbReference type="GO" id="GO:0004820">
    <property type="term" value="F:glycine-tRNA ligase activity"/>
    <property type="evidence" value="ECO:0007669"/>
    <property type="project" value="UniProtKB-UniRule"/>
</dbReference>
<feature type="binding site" evidence="9">
    <location>
        <begin position="426"/>
        <end position="429"/>
    </location>
    <ligand>
        <name>ATP</name>
        <dbReference type="ChEBI" id="CHEBI:30616"/>
    </ligand>
</feature>
<dbReference type="GO" id="GO:0006426">
    <property type="term" value="P:glycyl-tRNA aminoacylation"/>
    <property type="evidence" value="ECO:0007669"/>
    <property type="project" value="UniProtKB-UniRule"/>
</dbReference>
<dbReference type="InterPro" id="IPR033731">
    <property type="entry name" value="GlyRS-like_core"/>
</dbReference>
<dbReference type="Pfam" id="PF03129">
    <property type="entry name" value="HGTP_anticodon"/>
    <property type="match status" value="1"/>
</dbReference>
<evidence type="ECO:0000256" key="4">
    <source>
        <dbReference type="ARBA" id="ARBA00022598"/>
    </source>
</evidence>
<feature type="binding site" evidence="9">
    <location>
        <begin position="422"/>
        <end position="426"/>
    </location>
    <ligand>
        <name>substrate</name>
    </ligand>
</feature>
<dbReference type="InterPro" id="IPR022960">
    <property type="entry name" value="Gly_tRNA_ligase_arc"/>
</dbReference>
<dbReference type="Gene3D" id="3.40.50.800">
    <property type="entry name" value="Anticodon-binding domain"/>
    <property type="match status" value="1"/>
</dbReference>
<keyword evidence="8 9" id="KW-0030">Aminoacyl-tRNA synthetase</keyword>
<keyword evidence="7 9" id="KW-0648">Protein biosynthesis</keyword>
<dbReference type="InterPro" id="IPR027031">
    <property type="entry name" value="Gly-tRNA_synthase/POLG2"/>
</dbReference>
<dbReference type="GO" id="GO:0005737">
    <property type="term" value="C:cytoplasm"/>
    <property type="evidence" value="ECO:0007669"/>
    <property type="project" value="UniProtKB-SubCell"/>
</dbReference>
<dbReference type="InterPro" id="IPR006195">
    <property type="entry name" value="aa-tRNA-synth_II"/>
</dbReference>
<dbReference type="InterPro" id="IPR002314">
    <property type="entry name" value="aa-tRNA-synt_IIb"/>
</dbReference>
<feature type="binding site" evidence="9">
    <location>
        <begin position="206"/>
        <end position="210"/>
    </location>
    <ligand>
        <name>substrate</name>
    </ligand>
</feature>
<evidence type="ECO:0000256" key="3">
    <source>
        <dbReference type="ARBA" id="ARBA00022490"/>
    </source>
</evidence>
<reference evidence="11" key="1">
    <citation type="journal article" date="2020" name="mSystems">
        <title>Genome- and Community-Level Interaction Insights into Carbon Utilization and Element Cycling Functions of Hydrothermarchaeota in Hydrothermal Sediment.</title>
        <authorList>
            <person name="Zhou Z."/>
            <person name="Liu Y."/>
            <person name="Xu W."/>
            <person name="Pan J."/>
            <person name="Luo Z.H."/>
            <person name="Li M."/>
        </authorList>
    </citation>
    <scope>NUCLEOTIDE SEQUENCE [LARGE SCALE GENOMIC DNA]</scope>
    <source>
        <strain evidence="11">SpSt-87</strain>
    </source>
</reference>
<feature type="binding site" evidence="9">
    <location>
        <position position="159"/>
    </location>
    <ligand>
        <name>substrate</name>
    </ligand>
</feature>
<dbReference type="AlphaFoldDB" id="A0A7C3RCG1"/>
<comment type="caution">
    <text evidence="11">The sequence shown here is derived from an EMBL/GenBank/DDBJ whole genome shotgun (WGS) entry which is preliminary data.</text>
</comment>
<evidence type="ECO:0000259" key="10">
    <source>
        <dbReference type="PROSITE" id="PS50862"/>
    </source>
</evidence>
<dbReference type="FunFam" id="3.40.50.800:FF:000002">
    <property type="entry name" value="Glycine--tRNA ligase"/>
    <property type="match status" value="1"/>
</dbReference>
<dbReference type="PANTHER" id="PTHR10745">
    <property type="entry name" value="GLYCYL-TRNA SYNTHETASE/DNA POLYMERASE SUBUNIT GAMMA-2"/>
    <property type="match status" value="1"/>
</dbReference>
<dbReference type="GO" id="GO:0005524">
    <property type="term" value="F:ATP binding"/>
    <property type="evidence" value="ECO:0007669"/>
    <property type="project" value="UniProtKB-UniRule"/>
</dbReference>
<keyword evidence="6 9" id="KW-0067">ATP-binding</keyword>
<proteinExistence type="inferred from homology"/>
<dbReference type="SUPFAM" id="SSF55681">
    <property type="entry name" value="Class II aaRS and biotin synthetases"/>
    <property type="match status" value="1"/>
</dbReference>
<dbReference type="EMBL" id="DTLB01000035">
    <property type="protein sequence ID" value="HFW32407.1"/>
    <property type="molecule type" value="Genomic_DNA"/>
</dbReference>
<keyword evidence="5 9" id="KW-0547">Nucleotide-binding</keyword>
<feature type="binding site" evidence="9">
    <location>
        <begin position="312"/>
        <end position="313"/>
    </location>
    <ligand>
        <name>ATP</name>
        <dbReference type="ChEBI" id="CHEBI:30616"/>
    </ligand>
</feature>
<evidence type="ECO:0000256" key="1">
    <source>
        <dbReference type="ARBA" id="ARBA00004496"/>
    </source>
</evidence>
<dbReference type="HAMAP" id="MF_00253_A">
    <property type="entry name" value="Gly_tRNA_synth_A"/>
    <property type="match status" value="1"/>
</dbReference>
<comment type="catalytic activity">
    <reaction evidence="9">
        <text>tRNA(Gly) + glycine + ATP = glycyl-tRNA(Gly) + AMP + diphosphate</text>
        <dbReference type="Rhea" id="RHEA:16013"/>
        <dbReference type="Rhea" id="RHEA-COMP:9664"/>
        <dbReference type="Rhea" id="RHEA-COMP:9683"/>
        <dbReference type="ChEBI" id="CHEBI:30616"/>
        <dbReference type="ChEBI" id="CHEBI:33019"/>
        <dbReference type="ChEBI" id="CHEBI:57305"/>
        <dbReference type="ChEBI" id="CHEBI:78442"/>
        <dbReference type="ChEBI" id="CHEBI:78522"/>
        <dbReference type="ChEBI" id="CHEBI:456215"/>
        <dbReference type="EC" id="6.1.1.14"/>
    </reaction>
</comment>
<comment type="subcellular location">
    <subcellularLocation>
        <location evidence="1 9">Cytoplasm</location>
    </subcellularLocation>
</comment>
<dbReference type="EC" id="6.1.1.14" evidence="9"/>
<dbReference type="NCBIfam" id="NF003211">
    <property type="entry name" value="PRK04173.1"/>
    <property type="match status" value="1"/>
</dbReference>
<comment type="similarity">
    <text evidence="2 9">Belongs to the class-II aminoacyl-tRNA synthetase family.</text>
</comment>
<feature type="binding site" evidence="9">
    <location>
        <begin position="191"/>
        <end position="193"/>
    </location>
    <ligand>
        <name>ATP</name>
        <dbReference type="ChEBI" id="CHEBI:30616"/>
    </ligand>
</feature>
<dbReference type="NCBIfam" id="TIGR00389">
    <property type="entry name" value="glyS_dimeric"/>
    <property type="match status" value="1"/>
</dbReference>
<gene>
    <name evidence="9 11" type="primary">glyS</name>
    <name evidence="11" type="ORF">ENW66_05585</name>
</gene>
<evidence type="ECO:0000256" key="9">
    <source>
        <dbReference type="HAMAP-Rule" id="MF_00253"/>
    </source>
</evidence>
<dbReference type="InterPro" id="IPR036621">
    <property type="entry name" value="Anticodon-bd_dom_sf"/>
</dbReference>
<dbReference type="PROSITE" id="PS50862">
    <property type="entry name" value="AA_TRNA_LIGASE_II"/>
    <property type="match status" value="1"/>
</dbReference>
<feature type="binding site" evidence="9">
    <location>
        <position position="95"/>
    </location>
    <ligand>
        <name>substrate</name>
    </ligand>
</feature>
<evidence type="ECO:0000256" key="7">
    <source>
        <dbReference type="ARBA" id="ARBA00022917"/>
    </source>
</evidence>
<dbReference type="CDD" id="cd00774">
    <property type="entry name" value="GlyRS-like_core"/>
    <property type="match status" value="1"/>
</dbReference>
<dbReference type="CDD" id="cd00858">
    <property type="entry name" value="GlyRS_anticodon"/>
    <property type="match status" value="1"/>
</dbReference>
<dbReference type="SUPFAM" id="SSF52954">
    <property type="entry name" value="Class II aaRS ABD-related"/>
    <property type="match status" value="1"/>
</dbReference>
<evidence type="ECO:0000313" key="11">
    <source>
        <dbReference type="EMBL" id="HFW32407.1"/>
    </source>
</evidence>
<accession>A0A7C3RCG1</accession>
<feature type="binding site" evidence="9">
    <location>
        <begin position="201"/>
        <end position="206"/>
    </location>
    <ligand>
        <name>ATP</name>
        <dbReference type="ChEBI" id="CHEBI:30616"/>
    </ligand>
</feature>
<evidence type="ECO:0000256" key="6">
    <source>
        <dbReference type="ARBA" id="ARBA00022840"/>
    </source>
</evidence>
<dbReference type="InterPro" id="IPR004154">
    <property type="entry name" value="Anticodon-bd"/>
</dbReference>